<comment type="caution">
    <text evidence="1">The sequence shown here is derived from an EMBL/GenBank/DDBJ whole genome shotgun (WGS) entry which is preliminary data.</text>
</comment>
<name>A0A814NCN1_9BILA</name>
<protein>
    <submittedName>
        <fullName evidence="1">Uncharacterized protein</fullName>
    </submittedName>
</protein>
<evidence type="ECO:0000313" key="2">
    <source>
        <dbReference type="Proteomes" id="UP000663879"/>
    </source>
</evidence>
<sequence>TWQSWPPKSL</sequence>
<reference evidence="1" key="1">
    <citation type="submission" date="2021-02" db="EMBL/GenBank/DDBJ databases">
        <authorList>
            <person name="Nowell W R."/>
        </authorList>
    </citation>
    <scope>NUCLEOTIDE SEQUENCE</scope>
    <source>
        <strain evidence="1">Ploen Becks lab</strain>
    </source>
</reference>
<dbReference type="EMBL" id="CAJNOC010007018">
    <property type="protein sequence ID" value="CAF1090415.1"/>
    <property type="molecule type" value="Genomic_DNA"/>
</dbReference>
<dbReference type="Proteomes" id="UP000663879">
    <property type="component" value="Unassembled WGS sequence"/>
</dbReference>
<keyword evidence="2" id="KW-1185">Reference proteome</keyword>
<accession>A0A814NCN1</accession>
<feature type="non-terminal residue" evidence="1">
    <location>
        <position position="1"/>
    </location>
</feature>
<organism evidence="1 2">
    <name type="scientific">Brachionus calyciflorus</name>
    <dbReference type="NCBI Taxonomy" id="104777"/>
    <lineage>
        <taxon>Eukaryota</taxon>
        <taxon>Metazoa</taxon>
        <taxon>Spiralia</taxon>
        <taxon>Gnathifera</taxon>
        <taxon>Rotifera</taxon>
        <taxon>Eurotatoria</taxon>
        <taxon>Monogononta</taxon>
        <taxon>Pseudotrocha</taxon>
        <taxon>Ploima</taxon>
        <taxon>Brachionidae</taxon>
        <taxon>Brachionus</taxon>
    </lineage>
</organism>
<proteinExistence type="predicted"/>
<gene>
    <name evidence="1" type="ORF">OXX778_LOCUS20642</name>
</gene>
<evidence type="ECO:0000313" key="1">
    <source>
        <dbReference type="EMBL" id="CAF1090415.1"/>
    </source>
</evidence>